<dbReference type="CDD" id="cd06602">
    <property type="entry name" value="GH31_MGAM_SI_GAA"/>
    <property type="match status" value="1"/>
</dbReference>
<dbReference type="InterPro" id="IPR000322">
    <property type="entry name" value="Glyco_hydro_31_TIM"/>
</dbReference>
<dbReference type="InterPro" id="IPR030458">
    <property type="entry name" value="Glyco_hydro_31_AS"/>
</dbReference>
<dbReference type="GO" id="GO:0030246">
    <property type="term" value="F:carbohydrate binding"/>
    <property type="evidence" value="ECO:0007669"/>
    <property type="project" value="InterPro"/>
</dbReference>
<dbReference type="Gene3D" id="2.60.40.1760">
    <property type="entry name" value="glycosyl hydrolase (family 31)"/>
    <property type="match status" value="1"/>
</dbReference>
<dbReference type="Gene3D" id="3.20.20.80">
    <property type="entry name" value="Glycosidases"/>
    <property type="match status" value="1"/>
</dbReference>
<evidence type="ECO:0000259" key="6">
    <source>
        <dbReference type="Pfam" id="PF01055"/>
    </source>
</evidence>
<protein>
    <submittedName>
        <fullName evidence="8">Probable maltase-glucoamylase 2,Alpha-glucosidase,Sucrase-isomaltase, intestinal,Lysosomal alpha-glucosidase,Probable alpha-glucosidase Os06g0675700,Maltase-glucoamylase, intestinal</fullName>
    </submittedName>
</protein>
<evidence type="ECO:0000256" key="2">
    <source>
        <dbReference type="ARBA" id="ARBA00022801"/>
    </source>
</evidence>
<dbReference type="GO" id="GO:0005975">
    <property type="term" value="P:carbohydrate metabolic process"/>
    <property type="evidence" value="ECO:0007669"/>
    <property type="project" value="InterPro"/>
</dbReference>
<dbReference type="SUPFAM" id="SSF51445">
    <property type="entry name" value="(Trans)glycosidases"/>
    <property type="match status" value="1"/>
</dbReference>
<dbReference type="Proteomes" id="UP000507470">
    <property type="component" value="Unassembled WGS sequence"/>
</dbReference>
<evidence type="ECO:0000313" key="8">
    <source>
        <dbReference type="EMBL" id="CAC5405509.1"/>
    </source>
</evidence>
<sequence>MDVFNNINVQVEMFNENALRIYMYPEKYINAWEMPDEALAMDIPRKPSIDKLYNVSFTTEPVFGVVVERITNSTVKTKIIDTTVTGTIFSRQFMQLTTRLSSGHVYGFGEHNHRRFKHDMDWKTWPIFTRDVAPVDEWNLYGAHPVYLNLEEDGKANMVFLKNSHAMGKLSYVCLTYISIGRPLWYLLKERIAMVKVSYECVTYISIGRTLWCLLKERIVMVKVSYECVTYISIGRPLWYLLKERIAMVKVSYECVTYISIGRSLWYLLKERIVMVKVSYECVTYISIGRPLWYLLKERIAMVKVSYECVTYISIGRTLWYLLKERIAMVKVSYECVTYISIGRPLWYLLKERIVMVKVSYECVTYISIGRTLWYLLKERIVMVKAIGKPLMPPYWSLGFHLCKWGYENLTVVQDVVERNRMAEISQDVQWGDIDYMFNKFDFTVDKKTFKDLPEFVDELHQNGQKYVIIVDVGIGANETIIEQGRLNSPGYEMYKDGIDMNVFVKNHDDTVLKGKVWPGLTAFPDFSHTNATDYWIKYIKYFYDTERVKVDGLWIDMNEPASFVQGSINGCINNTLNYPPYVPHILDGHTGSLYYKTICMDSKQKWGNHYAVHSLYGHAESIVTYRAMTTLWNKTRPFIMTRSSFAGTGKYSFKWLGDNQSQWRQIPWSIIGILEFSMFGFPMIGADICGFWYAAQYEMCLRWSQLGAFYPFARNHNAKGWPHQDPAKWGEGFTSIARRTLHIRYKILPYLYTQFHLAHTTSSMVARPLVFEFPEDKQTRDVDRQFLLGPAFLVTPVLEQGKSSVEGYFPKQRWYNYYDGTEFAVSGQRITVDAPLPIIPLHLRGGYILPTQQPANTTVYSRQRPMGLIVAFDEDTSAKGELFWDDGDSIDSFTRGEYLKAEMSATKGKYLEYKVVKSGYEAATSLFIDTIELYGLFGFPERVIVDSVQIPTSSVRSKEKTKVFVVVLIVAVLLITAEAQSCRKKCENKDDKCAKECRKEHPNNNNKKKKCLNNCDEAERKCKKKCNKRDLFSDLDFNLEENQ</sequence>
<comment type="similarity">
    <text evidence="1 5">Belongs to the glycosyl hydrolase 31 family.</text>
</comment>
<evidence type="ECO:0000256" key="1">
    <source>
        <dbReference type="ARBA" id="ARBA00007806"/>
    </source>
</evidence>
<evidence type="ECO:0000256" key="3">
    <source>
        <dbReference type="ARBA" id="ARBA00023180"/>
    </source>
</evidence>
<accession>A0A6J8DC76</accession>
<keyword evidence="2 5" id="KW-0378">Hydrolase</keyword>
<dbReference type="FunFam" id="2.60.40.1180:FF:000001">
    <property type="entry name" value="Maltase-glucoamylase, intestinal"/>
    <property type="match status" value="1"/>
</dbReference>
<dbReference type="PROSITE" id="PS00129">
    <property type="entry name" value="GLYCOSYL_HYDROL_F31_1"/>
    <property type="match status" value="1"/>
</dbReference>
<dbReference type="InterPro" id="IPR011013">
    <property type="entry name" value="Gal_mutarotase_sf_dom"/>
</dbReference>
<dbReference type="OrthoDB" id="1334205at2759"/>
<gene>
    <name evidence="8" type="ORF">MCOR_39188</name>
</gene>
<evidence type="ECO:0000256" key="4">
    <source>
        <dbReference type="ARBA" id="ARBA00023295"/>
    </source>
</evidence>
<dbReference type="GO" id="GO:0004558">
    <property type="term" value="F:alpha-1,4-glucosidase activity"/>
    <property type="evidence" value="ECO:0007669"/>
    <property type="project" value="TreeGrafter"/>
</dbReference>
<dbReference type="PANTHER" id="PTHR22762:SF133">
    <property type="entry name" value="P-TYPE DOMAIN-CONTAINING PROTEIN"/>
    <property type="match status" value="1"/>
</dbReference>
<evidence type="ECO:0000313" key="9">
    <source>
        <dbReference type="Proteomes" id="UP000507470"/>
    </source>
</evidence>
<evidence type="ECO:0000259" key="7">
    <source>
        <dbReference type="Pfam" id="PF21365"/>
    </source>
</evidence>
<reference evidence="8 9" key="1">
    <citation type="submission" date="2020-06" db="EMBL/GenBank/DDBJ databases">
        <authorList>
            <person name="Li R."/>
            <person name="Bekaert M."/>
        </authorList>
    </citation>
    <scope>NUCLEOTIDE SEQUENCE [LARGE SCALE GENOMIC DNA]</scope>
    <source>
        <strain evidence="9">wild</strain>
    </source>
</reference>
<proteinExistence type="inferred from homology"/>
<dbReference type="PANTHER" id="PTHR22762">
    <property type="entry name" value="ALPHA-GLUCOSIDASE"/>
    <property type="match status" value="1"/>
</dbReference>
<feature type="domain" description="Glycoside hydrolase family 31 TIM barrel" evidence="6">
    <location>
        <begin position="390"/>
        <end position="755"/>
    </location>
</feature>
<keyword evidence="3" id="KW-0325">Glycoprotein</keyword>
<dbReference type="AlphaFoldDB" id="A0A6J8DC76"/>
<dbReference type="Pfam" id="PF21365">
    <property type="entry name" value="Glyco_hydro_31_3rd"/>
    <property type="match status" value="1"/>
</dbReference>
<organism evidence="8 9">
    <name type="scientific">Mytilus coruscus</name>
    <name type="common">Sea mussel</name>
    <dbReference type="NCBI Taxonomy" id="42192"/>
    <lineage>
        <taxon>Eukaryota</taxon>
        <taxon>Metazoa</taxon>
        <taxon>Spiralia</taxon>
        <taxon>Lophotrochozoa</taxon>
        <taxon>Mollusca</taxon>
        <taxon>Bivalvia</taxon>
        <taxon>Autobranchia</taxon>
        <taxon>Pteriomorphia</taxon>
        <taxon>Mytilida</taxon>
        <taxon>Mytiloidea</taxon>
        <taxon>Mytilidae</taxon>
        <taxon>Mytilinae</taxon>
        <taxon>Mytilus</taxon>
    </lineage>
</organism>
<feature type="domain" description="Glycosyl hydrolase family 31 C-terminal" evidence="7">
    <location>
        <begin position="765"/>
        <end position="850"/>
    </location>
</feature>
<evidence type="ECO:0000256" key="5">
    <source>
        <dbReference type="RuleBase" id="RU361185"/>
    </source>
</evidence>
<dbReference type="InterPro" id="IPR017853">
    <property type="entry name" value="GH"/>
</dbReference>
<dbReference type="InterPro" id="IPR048395">
    <property type="entry name" value="Glyco_hydro_31_C"/>
</dbReference>
<keyword evidence="4 5" id="KW-0326">Glycosidase</keyword>
<dbReference type="InterPro" id="IPR013780">
    <property type="entry name" value="Glyco_hydro_b"/>
</dbReference>
<dbReference type="Pfam" id="PF01055">
    <property type="entry name" value="Glyco_hydro_31_2nd"/>
    <property type="match status" value="1"/>
</dbReference>
<keyword evidence="9" id="KW-1185">Reference proteome</keyword>
<dbReference type="CDD" id="cd14752">
    <property type="entry name" value="GH31_N"/>
    <property type="match status" value="1"/>
</dbReference>
<dbReference type="SUPFAM" id="SSF51011">
    <property type="entry name" value="Glycosyl hydrolase domain"/>
    <property type="match status" value="1"/>
</dbReference>
<dbReference type="SUPFAM" id="SSF74650">
    <property type="entry name" value="Galactose mutarotase-like"/>
    <property type="match status" value="1"/>
</dbReference>
<dbReference type="EMBL" id="CACVKT020007119">
    <property type="protein sequence ID" value="CAC5405509.1"/>
    <property type="molecule type" value="Genomic_DNA"/>
</dbReference>
<name>A0A6J8DC76_MYTCO</name>
<dbReference type="Gene3D" id="2.60.40.1180">
    <property type="entry name" value="Golgi alpha-mannosidase II"/>
    <property type="match status" value="2"/>
</dbReference>